<dbReference type="AlphaFoldDB" id="A0A7M1B3U6"/>
<reference evidence="1 2" key="1">
    <citation type="submission" date="2019-06" db="EMBL/GenBank/DDBJ databases">
        <title>Sulfurimonas gotlandica sp. nov., a chemoautotrophic and psychrotolerant epsilonproteobacterium isolated from a pelagic redoxcline, and an emended description of the genus Sulfurimonas.</title>
        <authorList>
            <person name="Wang S."/>
            <person name="Jiang L."/>
            <person name="Shao Z."/>
        </authorList>
    </citation>
    <scope>NUCLEOTIDE SEQUENCE [LARGE SCALE GENOMIC DNA]</scope>
    <source>
        <strain evidence="1 2">S2-6</strain>
    </source>
</reference>
<name>A0A7M1B3U6_9BACT</name>
<protein>
    <recommendedName>
        <fullName evidence="3">CMP-N-acetylneuraminic acid synthetase</fullName>
    </recommendedName>
</protein>
<proteinExistence type="predicted"/>
<evidence type="ECO:0000313" key="1">
    <source>
        <dbReference type="EMBL" id="QOP44419.1"/>
    </source>
</evidence>
<evidence type="ECO:0008006" key="3">
    <source>
        <dbReference type="Google" id="ProtNLM"/>
    </source>
</evidence>
<keyword evidence="2" id="KW-1185">Reference proteome</keyword>
<sequence length="288" mass="33600">MRTFYYVHTGHRIGLDRFRRAVAILNALEDEDITLLTSDYRIAQAARDFGIDKSVGIDVVRNIPQIAHNGDKLIFDSEEANSIMLEDMRNYFSRFVRISDKPDEVKAENEFLLSPYLEGEGICKAVVVADKYFTCKEKTVPLSYFFGDDDYEKDLQKHLDFIEDLHPYLQLGFYYFLDYEEMLKTRFVHYFEFEEYDAMIMQSEVLVTASPQAVLDSLAAGGKPVYIQREDYTRDFIPLFESLNIPVVHNYDKSHLNVILETVFTRNYGTIEKNSNKMVNFLKESLNL</sequence>
<dbReference type="EMBL" id="CP041235">
    <property type="protein sequence ID" value="QOP44419.1"/>
    <property type="molecule type" value="Genomic_DNA"/>
</dbReference>
<accession>A0A7M1B3U6</accession>
<evidence type="ECO:0000313" key="2">
    <source>
        <dbReference type="Proteomes" id="UP000593719"/>
    </source>
</evidence>
<gene>
    <name evidence="1" type="ORF">FJR45_10850</name>
</gene>
<organism evidence="1 2">
    <name type="scientific">Sulfurimonas sediminis</name>
    <dbReference type="NCBI Taxonomy" id="2590020"/>
    <lineage>
        <taxon>Bacteria</taxon>
        <taxon>Pseudomonadati</taxon>
        <taxon>Campylobacterota</taxon>
        <taxon>Epsilonproteobacteria</taxon>
        <taxon>Campylobacterales</taxon>
        <taxon>Sulfurimonadaceae</taxon>
        <taxon>Sulfurimonas</taxon>
    </lineage>
</organism>
<dbReference type="KEGG" id="ssei:FJR45_10850"/>
<dbReference type="Proteomes" id="UP000593719">
    <property type="component" value="Chromosome"/>
</dbReference>
<dbReference type="RefSeq" id="WP_193150560.1">
    <property type="nucleotide sequence ID" value="NZ_CP041235.1"/>
</dbReference>